<sequence>MEKPNYGRTGLLSSRLGGLPVTRPRLLLPGSPAVSRPVKWYPSLLTIPQQLLDALRREGDGEDAADGISGATTVFSADPTLITYLRVATIAESLVQWWRRWAASEAPQQTTAAPGPTSPSRERLAALYTAVLQCCRDGLANGEMASPSSPERDPASPPNVIFIPTYKLLVMKDDRKVAELANITWRSLWLFGKEPGVNDVLLEHPSCSSQHASLEMRFVLVDEAALNAYIAETVKATTPDAPVLAPLGADVPVFAQSKRALESLCRGMWAVLEEAQTAAGGDASAVWTAELQLTDLGSTNHTRLNGEVMPSMEATTVIDGDVLEFGLSTRKYVVMRSA</sequence>
<evidence type="ECO:0000313" key="2">
    <source>
        <dbReference type="EMBL" id="KAG5473690.1"/>
    </source>
</evidence>
<reference evidence="3" key="1">
    <citation type="journal article" date="2021" name="Microbiol. Resour. Announc.">
        <title>LGAAP: Leishmaniinae Genome Assembly and Annotation Pipeline.</title>
        <authorList>
            <person name="Almutairi H."/>
            <person name="Urbaniak M.D."/>
            <person name="Bates M.D."/>
            <person name="Jariyapan N."/>
            <person name="Kwakye-Nuako G."/>
            <person name="Thomaz-Soccol V."/>
            <person name="Al-Salem W.S."/>
            <person name="Dillon R.J."/>
            <person name="Bates P.A."/>
            <person name="Gatherer D."/>
        </authorList>
    </citation>
    <scope>NUCLEOTIDE SEQUENCE [LARGE SCALE GENOMIC DNA]</scope>
</reference>
<organism evidence="2 3">
    <name type="scientific">Leishmania martiniquensis</name>
    <dbReference type="NCBI Taxonomy" id="1580590"/>
    <lineage>
        <taxon>Eukaryota</taxon>
        <taxon>Discoba</taxon>
        <taxon>Euglenozoa</taxon>
        <taxon>Kinetoplastea</taxon>
        <taxon>Metakinetoplastina</taxon>
        <taxon>Trypanosomatida</taxon>
        <taxon>Trypanosomatidae</taxon>
        <taxon>Leishmaniinae</taxon>
        <taxon>Leishmania</taxon>
    </lineage>
</organism>
<dbReference type="PANTHER" id="PTHR23308">
    <property type="entry name" value="NUCLEAR INHIBITOR OF PROTEIN PHOSPHATASE-1"/>
    <property type="match status" value="1"/>
</dbReference>
<evidence type="ECO:0000313" key="3">
    <source>
        <dbReference type="Proteomes" id="UP000673552"/>
    </source>
</evidence>
<name>A0A836KK90_9TRYP</name>
<feature type="domain" description="FHA" evidence="1">
    <location>
        <begin position="291"/>
        <end position="326"/>
    </location>
</feature>
<dbReference type="InterPro" id="IPR008984">
    <property type="entry name" value="SMAD_FHA_dom_sf"/>
</dbReference>
<protein>
    <recommendedName>
        <fullName evidence="1">FHA domain-containing protein</fullName>
    </recommendedName>
</protein>
<proteinExistence type="predicted"/>
<dbReference type="GeneID" id="92514341"/>
<dbReference type="Pfam" id="PF00498">
    <property type="entry name" value="FHA"/>
    <property type="match status" value="1"/>
</dbReference>
<dbReference type="RefSeq" id="XP_067176924.1">
    <property type="nucleotide sequence ID" value="XM_067321829.1"/>
</dbReference>
<accession>A0A836KK90</accession>
<dbReference type="OrthoDB" id="444265at2759"/>
<dbReference type="InterPro" id="IPR050923">
    <property type="entry name" value="Cell_Proc_Reg/RNA_Proc"/>
</dbReference>
<keyword evidence="3" id="KW-1185">Reference proteome</keyword>
<dbReference type="Proteomes" id="UP000673552">
    <property type="component" value="Unassembled WGS sequence"/>
</dbReference>
<comment type="caution">
    <text evidence="2">The sequence shown here is derived from an EMBL/GenBank/DDBJ whole genome shotgun (WGS) entry which is preliminary data.</text>
</comment>
<dbReference type="KEGG" id="lmat:92514341"/>
<dbReference type="Gene3D" id="2.60.200.20">
    <property type="match status" value="1"/>
</dbReference>
<dbReference type="InterPro" id="IPR000253">
    <property type="entry name" value="FHA_dom"/>
</dbReference>
<gene>
    <name evidence="2" type="ORF">LSCM1_04317</name>
</gene>
<reference evidence="3" key="2">
    <citation type="journal article" date="2021" name="Sci. Data">
        <title>Chromosome-scale genome sequencing, assembly and annotation of six genomes from subfamily Leishmaniinae.</title>
        <authorList>
            <person name="Almutairi H."/>
            <person name="Urbaniak M.D."/>
            <person name="Bates M.D."/>
            <person name="Jariyapan N."/>
            <person name="Kwakye-Nuako G."/>
            <person name="Thomaz Soccol V."/>
            <person name="Al-Salem W.S."/>
            <person name="Dillon R.J."/>
            <person name="Bates P.A."/>
            <person name="Gatherer D."/>
        </authorList>
    </citation>
    <scope>NUCLEOTIDE SEQUENCE [LARGE SCALE GENOMIC DNA]</scope>
</reference>
<evidence type="ECO:0000259" key="1">
    <source>
        <dbReference type="Pfam" id="PF00498"/>
    </source>
</evidence>
<dbReference type="AlphaFoldDB" id="A0A836KK90"/>
<dbReference type="SUPFAM" id="SSF49879">
    <property type="entry name" value="SMAD/FHA domain"/>
    <property type="match status" value="1"/>
</dbReference>
<dbReference type="EMBL" id="JAFEUZ010000029">
    <property type="protein sequence ID" value="KAG5473690.1"/>
    <property type="molecule type" value="Genomic_DNA"/>
</dbReference>